<reference evidence="1 2" key="2">
    <citation type="submission" date="2018-11" db="EMBL/GenBank/DDBJ databases">
        <authorList>
            <consortium name="Pathogen Informatics"/>
        </authorList>
    </citation>
    <scope>NUCLEOTIDE SEQUENCE [LARGE SCALE GENOMIC DNA]</scope>
</reference>
<gene>
    <name evidence="1" type="ORF">GPUH_LOCUS22388</name>
</gene>
<evidence type="ECO:0000313" key="3">
    <source>
        <dbReference type="WBParaSite" id="GPUH_0002241301-mRNA-1"/>
    </source>
</evidence>
<evidence type="ECO:0000313" key="2">
    <source>
        <dbReference type="Proteomes" id="UP000271098"/>
    </source>
</evidence>
<accession>A0A183EN45</accession>
<keyword evidence="2" id="KW-1185">Reference proteome</keyword>
<dbReference type="AlphaFoldDB" id="A0A183EN45"/>
<dbReference type="EMBL" id="UYRT01094975">
    <property type="protein sequence ID" value="VDN39941.1"/>
    <property type="molecule type" value="Genomic_DNA"/>
</dbReference>
<name>A0A183EN45_9BILA</name>
<dbReference type="Proteomes" id="UP000271098">
    <property type="component" value="Unassembled WGS sequence"/>
</dbReference>
<proteinExistence type="predicted"/>
<evidence type="ECO:0000313" key="1">
    <source>
        <dbReference type="EMBL" id="VDN39941.1"/>
    </source>
</evidence>
<reference evidence="3" key="1">
    <citation type="submission" date="2016-06" db="UniProtKB">
        <authorList>
            <consortium name="WormBaseParasite"/>
        </authorList>
    </citation>
    <scope>IDENTIFICATION</scope>
</reference>
<protein>
    <submittedName>
        <fullName evidence="3">Lipoyl-binding domain-containing protein</fullName>
    </submittedName>
</protein>
<sequence length="72" mass="7798">MVNLLVPGKHLPALVRITRPISLLRAGEDPSRTSRPAPPLLADVPAQLRTVRIRMDVAEGEVVNVDAVVQVL</sequence>
<dbReference type="WBParaSite" id="GPUH_0002241301-mRNA-1">
    <property type="protein sequence ID" value="GPUH_0002241301-mRNA-1"/>
    <property type="gene ID" value="GPUH_0002241301"/>
</dbReference>
<organism evidence="3">
    <name type="scientific">Gongylonema pulchrum</name>
    <dbReference type="NCBI Taxonomy" id="637853"/>
    <lineage>
        <taxon>Eukaryota</taxon>
        <taxon>Metazoa</taxon>
        <taxon>Ecdysozoa</taxon>
        <taxon>Nematoda</taxon>
        <taxon>Chromadorea</taxon>
        <taxon>Rhabditida</taxon>
        <taxon>Spirurina</taxon>
        <taxon>Spiruromorpha</taxon>
        <taxon>Spiruroidea</taxon>
        <taxon>Gongylonematidae</taxon>
        <taxon>Gongylonema</taxon>
    </lineage>
</organism>